<accession>A0A1I5MGF7</accession>
<dbReference type="STRING" id="1079859.SAMN04515674_101297"/>
<dbReference type="SUPFAM" id="SSF56784">
    <property type="entry name" value="HAD-like"/>
    <property type="match status" value="1"/>
</dbReference>
<dbReference type="InterPro" id="IPR023214">
    <property type="entry name" value="HAD_sf"/>
</dbReference>
<keyword evidence="2" id="KW-1185">Reference proteome</keyword>
<dbReference type="NCBIfam" id="TIGR01509">
    <property type="entry name" value="HAD-SF-IA-v3"/>
    <property type="match status" value="1"/>
</dbReference>
<gene>
    <name evidence="1" type="ORF">SAMN04515674_101297</name>
</gene>
<dbReference type="InterPro" id="IPR006439">
    <property type="entry name" value="HAD-SF_hydro_IA"/>
</dbReference>
<dbReference type="Gene3D" id="3.40.50.1000">
    <property type="entry name" value="HAD superfamily/HAD-like"/>
    <property type="match status" value="1"/>
</dbReference>
<dbReference type="InterPro" id="IPR023198">
    <property type="entry name" value="PGP-like_dom2"/>
</dbReference>
<dbReference type="RefSeq" id="WP_092011025.1">
    <property type="nucleotide sequence ID" value="NZ_FOXH01000001.1"/>
</dbReference>
<dbReference type="PRINTS" id="PR00413">
    <property type="entry name" value="HADHALOGNASE"/>
</dbReference>
<dbReference type="CDD" id="cd02603">
    <property type="entry name" value="HAD_sEH-N_like"/>
    <property type="match status" value="1"/>
</dbReference>
<keyword evidence="1" id="KW-0378">Hydrolase</keyword>
<evidence type="ECO:0000313" key="1">
    <source>
        <dbReference type="EMBL" id="SFP08674.1"/>
    </source>
</evidence>
<dbReference type="GO" id="GO:0016787">
    <property type="term" value="F:hydrolase activity"/>
    <property type="evidence" value="ECO:0007669"/>
    <property type="project" value="UniProtKB-KW"/>
</dbReference>
<name>A0A1I5MGF7_9BACT</name>
<dbReference type="SFLD" id="SFLDG01129">
    <property type="entry name" value="C1.5:_HAD__Beta-PGM__Phosphata"/>
    <property type="match status" value="1"/>
</dbReference>
<dbReference type="Pfam" id="PF00702">
    <property type="entry name" value="Hydrolase"/>
    <property type="match status" value="1"/>
</dbReference>
<dbReference type="EMBL" id="FOXH01000001">
    <property type="protein sequence ID" value="SFP08674.1"/>
    <property type="molecule type" value="Genomic_DNA"/>
</dbReference>
<dbReference type="Proteomes" id="UP000199306">
    <property type="component" value="Unassembled WGS sequence"/>
</dbReference>
<dbReference type="OrthoDB" id="9797415at2"/>
<sequence length="205" mass="23716">MIKNIIFDLGNVIIDILPQKTYEAFATLSNKYSWQEIEQLIKEKKLWIGYETGHFTDAEFRDLIRKELSISASDEAIDLAFNALLLEIDPKRIELIENLGRKYRLFILSNTSNIHFVDVEKILERCTGRKHFSDFIEIVFLSYEMGKVKPDPEIYRQVLQDAGIIAEETLFVDDLQANVESAAKLGINIIHIQPPVGILERLKEY</sequence>
<evidence type="ECO:0000313" key="2">
    <source>
        <dbReference type="Proteomes" id="UP000199306"/>
    </source>
</evidence>
<reference evidence="1 2" key="1">
    <citation type="submission" date="2016-10" db="EMBL/GenBank/DDBJ databases">
        <authorList>
            <person name="de Groot N.N."/>
        </authorList>
    </citation>
    <scope>NUCLEOTIDE SEQUENCE [LARGE SCALE GENOMIC DNA]</scope>
    <source>
        <strain evidence="2">E92,LMG 26720,CCM 7988</strain>
    </source>
</reference>
<dbReference type="PANTHER" id="PTHR43611:SF3">
    <property type="entry name" value="FLAVIN MONONUCLEOTIDE HYDROLASE 1, CHLOROPLATIC"/>
    <property type="match status" value="1"/>
</dbReference>
<dbReference type="InterPro" id="IPR036412">
    <property type="entry name" value="HAD-like_sf"/>
</dbReference>
<dbReference type="AlphaFoldDB" id="A0A1I5MGF7"/>
<proteinExistence type="predicted"/>
<dbReference type="PANTHER" id="PTHR43611">
    <property type="entry name" value="ALPHA-D-GLUCOSE 1-PHOSPHATE PHOSPHATASE"/>
    <property type="match status" value="1"/>
</dbReference>
<organism evidence="1 2">
    <name type="scientific">Pseudarcicella hirudinis</name>
    <dbReference type="NCBI Taxonomy" id="1079859"/>
    <lineage>
        <taxon>Bacteria</taxon>
        <taxon>Pseudomonadati</taxon>
        <taxon>Bacteroidota</taxon>
        <taxon>Cytophagia</taxon>
        <taxon>Cytophagales</taxon>
        <taxon>Flectobacillaceae</taxon>
        <taxon>Pseudarcicella</taxon>
    </lineage>
</organism>
<dbReference type="SFLD" id="SFLDS00003">
    <property type="entry name" value="Haloacid_Dehalogenase"/>
    <property type="match status" value="1"/>
</dbReference>
<protein>
    <submittedName>
        <fullName evidence="1">Putative hydrolase of the HAD superfamily</fullName>
    </submittedName>
</protein>
<dbReference type="Gene3D" id="1.10.150.240">
    <property type="entry name" value="Putative phosphatase, domain 2"/>
    <property type="match status" value="1"/>
</dbReference>